<keyword evidence="4" id="KW-0418">Kinase</keyword>
<accession>A0A4Y6PVG9</accession>
<dbReference type="GO" id="GO:0008902">
    <property type="term" value="F:hydroxymethylpyrimidine kinase activity"/>
    <property type="evidence" value="ECO:0007669"/>
    <property type="project" value="UniProtKB-EC"/>
</dbReference>
<reference evidence="4 5" key="1">
    <citation type="submission" date="2019-06" db="EMBL/GenBank/DDBJ databases">
        <title>Persicimonas caeni gen. nov., sp. nov., a predatory bacterium isolated from solar saltern.</title>
        <authorList>
            <person name="Wang S."/>
        </authorList>
    </citation>
    <scope>NUCLEOTIDE SEQUENCE [LARGE SCALE GENOMIC DNA]</scope>
    <source>
        <strain evidence="4 5">YN101</strain>
    </source>
</reference>
<dbReference type="Pfam" id="PF08543">
    <property type="entry name" value="Phos_pyr_kin"/>
    <property type="match status" value="1"/>
</dbReference>
<dbReference type="AlphaFoldDB" id="A0A4Y6PVG9"/>
<dbReference type="CDD" id="cd01169">
    <property type="entry name" value="HMPP_kinase"/>
    <property type="match status" value="1"/>
</dbReference>
<dbReference type="SUPFAM" id="SSF53613">
    <property type="entry name" value="Ribokinase-like"/>
    <property type="match status" value="1"/>
</dbReference>
<dbReference type="OrthoDB" id="9810880at2"/>
<dbReference type="NCBIfam" id="TIGR00097">
    <property type="entry name" value="HMP-P_kinase"/>
    <property type="match status" value="1"/>
</dbReference>
<organism evidence="4 5">
    <name type="scientific">Persicimonas caeni</name>
    <dbReference type="NCBI Taxonomy" id="2292766"/>
    <lineage>
        <taxon>Bacteria</taxon>
        <taxon>Deltaproteobacteria</taxon>
        <taxon>Bradymonadales</taxon>
        <taxon>Bradymonadaceae</taxon>
        <taxon>Persicimonas</taxon>
    </lineage>
</organism>
<dbReference type="Proteomes" id="UP000315995">
    <property type="component" value="Chromosome"/>
</dbReference>
<dbReference type="PANTHER" id="PTHR20858:SF17">
    <property type="entry name" value="HYDROXYMETHYLPYRIMIDINE_PHOSPHOMETHYLPYRIMIDINE KINASE THI20-RELATED"/>
    <property type="match status" value="1"/>
</dbReference>
<dbReference type="GO" id="GO:0008972">
    <property type="term" value="F:phosphomethylpyrimidine kinase activity"/>
    <property type="evidence" value="ECO:0007669"/>
    <property type="project" value="InterPro"/>
</dbReference>
<feature type="domain" description="Pyridoxamine kinase/Phosphomethylpyrimidine kinase" evidence="3">
    <location>
        <begin position="14"/>
        <end position="259"/>
    </location>
</feature>
<proteinExistence type="predicted"/>
<dbReference type="PANTHER" id="PTHR20858">
    <property type="entry name" value="PHOSPHOMETHYLPYRIMIDINE KINASE"/>
    <property type="match status" value="1"/>
</dbReference>
<dbReference type="EC" id="2.7.1.49" evidence="2"/>
<keyword evidence="5" id="KW-1185">Reference proteome</keyword>
<dbReference type="GO" id="GO:0009228">
    <property type="term" value="P:thiamine biosynthetic process"/>
    <property type="evidence" value="ECO:0007669"/>
    <property type="project" value="InterPro"/>
</dbReference>
<dbReference type="GO" id="GO:0009229">
    <property type="term" value="P:thiamine diphosphate biosynthetic process"/>
    <property type="evidence" value="ECO:0007669"/>
    <property type="project" value="UniProtKB-UniPathway"/>
</dbReference>
<evidence type="ECO:0000256" key="2">
    <source>
        <dbReference type="ARBA" id="ARBA00012135"/>
    </source>
</evidence>
<dbReference type="UniPathway" id="UPA00060">
    <property type="reaction ID" value="UER00138"/>
</dbReference>
<evidence type="ECO:0000313" key="5">
    <source>
        <dbReference type="Proteomes" id="UP000315995"/>
    </source>
</evidence>
<accession>A0A5B8Y7H2</accession>
<name>A0A4Y6PVG9_PERCE</name>
<dbReference type="InterPro" id="IPR004399">
    <property type="entry name" value="HMP/HMP-P_kinase_dom"/>
</dbReference>
<evidence type="ECO:0000259" key="3">
    <source>
        <dbReference type="Pfam" id="PF08543"/>
    </source>
</evidence>
<dbReference type="Gene3D" id="3.40.1190.20">
    <property type="match status" value="1"/>
</dbReference>
<dbReference type="InterPro" id="IPR029056">
    <property type="entry name" value="Ribokinase-like"/>
</dbReference>
<dbReference type="InterPro" id="IPR013749">
    <property type="entry name" value="PM/HMP-P_kinase-1"/>
</dbReference>
<dbReference type="EMBL" id="CP041186">
    <property type="protein sequence ID" value="QDG51987.1"/>
    <property type="molecule type" value="Genomic_DNA"/>
</dbReference>
<keyword evidence="4" id="KW-0808">Transferase</keyword>
<evidence type="ECO:0000313" key="4">
    <source>
        <dbReference type="EMBL" id="QDG51987.1"/>
    </source>
</evidence>
<evidence type="ECO:0000256" key="1">
    <source>
        <dbReference type="ARBA" id="ARBA00004948"/>
    </source>
</evidence>
<dbReference type="GO" id="GO:0005829">
    <property type="term" value="C:cytosol"/>
    <property type="evidence" value="ECO:0007669"/>
    <property type="project" value="TreeGrafter"/>
</dbReference>
<protein>
    <recommendedName>
        <fullName evidence="2">hydroxymethylpyrimidine kinase</fullName>
        <ecNumber evidence="2">2.7.1.49</ecNumber>
    </recommendedName>
</protein>
<sequence length="278" mass="29896">MSQTRSLLTIAGTDPSGGAGIQVDLQVFRDWGFHGLSVITAVVCQNTAGVSRFEGLSARLVEEQLTTLFDDVEPAGIKIGMVSRAEVVDVVASVVEQAREEFDCPVVFDPVMASSASQTLKMPGTVLAMRERLLPQVDLLTPNVDEAQVLLQRPIADRQSFEAAASELVDLGCRAVLLKAGHLPREEDGMRDVLADAQGVRSLSALERVDEEVRGTGCQLSSALVAALAQGMALDEACEEARGYLNRLLHENRRHIGRGRAVIVRGEDAPQQPDASQL</sequence>
<dbReference type="RefSeq" id="WP_141198465.1">
    <property type="nucleotide sequence ID" value="NZ_CP041186.1"/>
</dbReference>
<gene>
    <name evidence="4" type="primary">thiD</name>
    <name evidence="4" type="ORF">FIV42_14940</name>
</gene>
<comment type="pathway">
    <text evidence="1">Cofactor biosynthesis; thiamine diphosphate biosynthesis.</text>
</comment>